<dbReference type="GO" id="GO:0090307">
    <property type="term" value="P:mitotic spindle assembly"/>
    <property type="evidence" value="ECO:0007669"/>
    <property type="project" value="TreeGrafter"/>
</dbReference>
<dbReference type="GO" id="GO:0040001">
    <property type="term" value="P:establishment of mitotic spindle localization"/>
    <property type="evidence" value="ECO:0007669"/>
    <property type="project" value="TreeGrafter"/>
</dbReference>
<gene>
    <name evidence="2" type="primary">LOC108254253</name>
</gene>
<dbReference type="InterPro" id="IPR016024">
    <property type="entry name" value="ARM-type_fold"/>
</dbReference>
<evidence type="ECO:0000313" key="1">
    <source>
        <dbReference type="Proteomes" id="UP000079169"/>
    </source>
</evidence>
<reference evidence="2" key="1">
    <citation type="submission" date="2025-08" db="UniProtKB">
        <authorList>
            <consortium name="RefSeq"/>
        </authorList>
    </citation>
    <scope>IDENTIFICATION</scope>
</reference>
<dbReference type="KEGG" id="dci:108254253"/>
<dbReference type="PANTHER" id="PTHR21567">
    <property type="entry name" value="CLASP"/>
    <property type="match status" value="1"/>
</dbReference>
<dbReference type="InterPro" id="IPR011989">
    <property type="entry name" value="ARM-like"/>
</dbReference>
<dbReference type="GeneID" id="108254253"/>
<dbReference type="PANTHER" id="PTHR21567:SF9">
    <property type="entry name" value="CLIP-ASSOCIATING PROTEIN"/>
    <property type="match status" value="1"/>
</dbReference>
<protein>
    <submittedName>
        <fullName evidence="2">CLIP-associating protein-like</fullName>
    </submittedName>
</protein>
<name>A0A1S4ERF3_DIACI</name>
<dbReference type="GO" id="GO:0072686">
    <property type="term" value="C:mitotic spindle"/>
    <property type="evidence" value="ECO:0007669"/>
    <property type="project" value="TreeGrafter"/>
</dbReference>
<feature type="non-terminal residue" evidence="2">
    <location>
        <position position="243"/>
    </location>
</feature>
<proteinExistence type="predicted"/>
<sequence length="243" mass="27846">MTRPVMAQKILQQSREAESALADALDHPDIIRNSPRKSFRNFEDHSDESETSSLCSERSYDSYRRTSDTYSSWNGSQNRIYRDICESTPKDIGEIISNCESTHWNDRKDGLVNLQCYLQAGNLLSPLDLKRITDIFTKMFMDSHTKVFSLFLDCFNELIVTHHNELHSWLYLLITRLLNKQGADLLGSVHTKILKSLDVVKESFPPHLQLNCAFRFLTDPTQTPNTKVKLAALSFISKLATIT</sequence>
<dbReference type="PaxDb" id="121845-A0A1S4ERF3"/>
<dbReference type="RefSeq" id="XP_017304751.2">
    <property type="nucleotide sequence ID" value="XM_017449262.2"/>
</dbReference>
<evidence type="ECO:0000313" key="2">
    <source>
        <dbReference type="RefSeq" id="XP_017304751.2"/>
    </source>
</evidence>
<organism evidence="1 2">
    <name type="scientific">Diaphorina citri</name>
    <name type="common">Asian citrus psyllid</name>
    <dbReference type="NCBI Taxonomy" id="121845"/>
    <lineage>
        <taxon>Eukaryota</taxon>
        <taxon>Metazoa</taxon>
        <taxon>Ecdysozoa</taxon>
        <taxon>Arthropoda</taxon>
        <taxon>Hexapoda</taxon>
        <taxon>Insecta</taxon>
        <taxon>Pterygota</taxon>
        <taxon>Neoptera</taxon>
        <taxon>Paraneoptera</taxon>
        <taxon>Hemiptera</taxon>
        <taxon>Sternorrhyncha</taxon>
        <taxon>Psylloidea</taxon>
        <taxon>Psyllidae</taxon>
        <taxon>Diaphorininae</taxon>
        <taxon>Diaphorina</taxon>
    </lineage>
</organism>
<dbReference type="Proteomes" id="UP000079169">
    <property type="component" value="Unplaced"/>
</dbReference>
<dbReference type="STRING" id="121845.A0A1S4ERF3"/>
<accession>A0A1S4ERF3</accession>
<keyword evidence="1" id="KW-1185">Reference proteome</keyword>
<dbReference type="SUPFAM" id="SSF48371">
    <property type="entry name" value="ARM repeat"/>
    <property type="match status" value="1"/>
</dbReference>
<dbReference type="GO" id="GO:0045180">
    <property type="term" value="C:basal cortex"/>
    <property type="evidence" value="ECO:0007669"/>
    <property type="project" value="TreeGrafter"/>
</dbReference>
<dbReference type="GO" id="GO:0005815">
    <property type="term" value="C:microtubule organizing center"/>
    <property type="evidence" value="ECO:0007669"/>
    <property type="project" value="TreeGrafter"/>
</dbReference>
<dbReference type="GO" id="GO:0005876">
    <property type="term" value="C:spindle microtubule"/>
    <property type="evidence" value="ECO:0007669"/>
    <property type="project" value="TreeGrafter"/>
</dbReference>
<dbReference type="GO" id="GO:0000776">
    <property type="term" value="C:kinetochore"/>
    <property type="evidence" value="ECO:0007669"/>
    <property type="project" value="TreeGrafter"/>
</dbReference>
<dbReference type="GO" id="GO:0008017">
    <property type="term" value="F:microtubule binding"/>
    <property type="evidence" value="ECO:0007669"/>
    <property type="project" value="TreeGrafter"/>
</dbReference>
<dbReference type="GO" id="GO:0005881">
    <property type="term" value="C:cytoplasmic microtubule"/>
    <property type="evidence" value="ECO:0007669"/>
    <property type="project" value="TreeGrafter"/>
</dbReference>
<dbReference type="Gene3D" id="1.25.10.10">
    <property type="entry name" value="Leucine-rich Repeat Variant"/>
    <property type="match status" value="1"/>
</dbReference>
<dbReference type="AlphaFoldDB" id="A0A1S4ERF3"/>